<dbReference type="Pfam" id="PF00005">
    <property type="entry name" value="ABC_tran"/>
    <property type="match status" value="1"/>
</dbReference>
<feature type="domain" description="ABC transporter" evidence="8">
    <location>
        <begin position="319"/>
        <end position="517"/>
    </location>
</feature>
<evidence type="ECO:0000256" key="5">
    <source>
        <dbReference type="ARBA" id="ARBA00022989"/>
    </source>
</evidence>
<feature type="domain" description="ABC transmembrane type-1" evidence="9">
    <location>
        <begin position="12"/>
        <end position="181"/>
    </location>
</feature>
<dbReference type="PROSITE" id="PS00211">
    <property type="entry name" value="ABC_TRANSPORTER_1"/>
    <property type="match status" value="1"/>
</dbReference>
<feature type="transmembrane region" description="Helical" evidence="7">
    <location>
        <begin position="47"/>
        <end position="67"/>
    </location>
</feature>
<dbReference type="PANTHER" id="PTHR24221:SF654">
    <property type="entry name" value="ATP-BINDING CASSETTE SUB-FAMILY B MEMBER 6"/>
    <property type="match status" value="1"/>
</dbReference>
<dbReference type="GO" id="GO:0016887">
    <property type="term" value="F:ATP hydrolysis activity"/>
    <property type="evidence" value="ECO:0007669"/>
    <property type="project" value="InterPro"/>
</dbReference>
<evidence type="ECO:0000256" key="1">
    <source>
        <dbReference type="ARBA" id="ARBA00004651"/>
    </source>
</evidence>
<evidence type="ECO:0000256" key="2">
    <source>
        <dbReference type="ARBA" id="ARBA00022692"/>
    </source>
</evidence>
<dbReference type="Gene3D" id="1.20.1560.10">
    <property type="entry name" value="ABC transporter type 1, transmembrane domain"/>
    <property type="match status" value="1"/>
</dbReference>
<organism evidence="10 11">
    <name type="scientific">Vagococcus allomyrinae</name>
    <dbReference type="NCBI Taxonomy" id="2794353"/>
    <lineage>
        <taxon>Bacteria</taxon>
        <taxon>Bacillati</taxon>
        <taxon>Bacillota</taxon>
        <taxon>Bacilli</taxon>
        <taxon>Lactobacillales</taxon>
        <taxon>Enterococcaceae</taxon>
        <taxon>Vagococcus</taxon>
    </lineage>
</organism>
<evidence type="ECO:0000256" key="7">
    <source>
        <dbReference type="SAM" id="Phobius"/>
    </source>
</evidence>
<feature type="transmembrane region" description="Helical" evidence="7">
    <location>
        <begin position="12"/>
        <end position="32"/>
    </location>
</feature>
<name>A0A940PDH9_9ENTE</name>
<reference evidence="10" key="1">
    <citation type="submission" date="2020-12" db="EMBL/GenBank/DDBJ databases">
        <title>Vagococcus allomyrinae sp. nov. and Enterococcus lavae sp. nov., isolated from the larvae of Allomyrina dichotoma.</title>
        <authorList>
            <person name="Lee S.D."/>
        </authorList>
    </citation>
    <scope>NUCLEOTIDE SEQUENCE</scope>
    <source>
        <strain evidence="10">BWB3-3</strain>
    </source>
</reference>
<evidence type="ECO:0000256" key="3">
    <source>
        <dbReference type="ARBA" id="ARBA00022741"/>
    </source>
</evidence>
<dbReference type="AlphaFoldDB" id="A0A940PDH9"/>
<evidence type="ECO:0000259" key="8">
    <source>
        <dbReference type="PROSITE" id="PS50893"/>
    </source>
</evidence>
<dbReference type="PANTHER" id="PTHR24221">
    <property type="entry name" value="ATP-BINDING CASSETTE SUB-FAMILY B"/>
    <property type="match status" value="1"/>
</dbReference>
<gene>
    <name evidence="10" type="ORF">I6N95_13135</name>
</gene>
<keyword evidence="4 10" id="KW-0067">ATP-binding</keyword>
<accession>A0A940PDH9</accession>
<dbReference type="GO" id="GO:0140359">
    <property type="term" value="F:ABC-type transporter activity"/>
    <property type="evidence" value="ECO:0007669"/>
    <property type="project" value="InterPro"/>
</dbReference>
<dbReference type="RefSeq" id="WP_209528686.1">
    <property type="nucleotide sequence ID" value="NZ_JAEEGA010000008.1"/>
</dbReference>
<dbReference type="PROSITE" id="PS50929">
    <property type="entry name" value="ABC_TM1F"/>
    <property type="match status" value="1"/>
</dbReference>
<evidence type="ECO:0000259" key="9">
    <source>
        <dbReference type="PROSITE" id="PS50929"/>
    </source>
</evidence>
<dbReference type="GO" id="GO:0005524">
    <property type="term" value="F:ATP binding"/>
    <property type="evidence" value="ECO:0007669"/>
    <property type="project" value="UniProtKB-KW"/>
</dbReference>
<dbReference type="GO" id="GO:0034040">
    <property type="term" value="F:ATPase-coupled lipid transmembrane transporter activity"/>
    <property type="evidence" value="ECO:0007669"/>
    <property type="project" value="TreeGrafter"/>
</dbReference>
<evidence type="ECO:0000313" key="11">
    <source>
        <dbReference type="Proteomes" id="UP000674938"/>
    </source>
</evidence>
<dbReference type="InterPro" id="IPR011527">
    <property type="entry name" value="ABC1_TM_dom"/>
</dbReference>
<dbReference type="InterPro" id="IPR036640">
    <property type="entry name" value="ABC1_TM_sf"/>
</dbReference>
<keyword evidence="2 7" id="KW-0812">Transmembrane</keyword>
<keyword evidence="6 7" id="KW-0472">Membrane</keyword>
<keyword evidence="3" id="KW-0547">Nucleotide-binding</keyword>
<dbReference type="InterPro" id="IPR027417">
    <property type="entry name" value="P-loop_NTPase"/>
</dbReference>
<proteinExistence type="predicted"/>
<evidence type="ECO:0000313" key="10">
    <source>
        <dbReference type="EMBL" id="MBP1041958.1"/>
    </source>
</evidence>
<keyword evidence="11" id="KW-1185">Reference proteome</keyword>
<comment type="caution">
    <text evidence="10">The sequence shown here is derived from an EMBL/GenBank/DDBJ whole genome shotgun (WGS) entry which is preliminary data.</text>
</comment>
<dbReference type="InterPro" id="IPR017871">
    <property type="entry name" value="ABC_transporter-like_CS"/>
</dbReference>
<dbReference type="InterPro" id="IPR003593">
    <property type="entry name" value="AAA+_ATPase"/>
</dbReference>
<dbReference type="SUPFAM" id="SSF90123">
    <property type="entry name" value="ABC transporter transmembrane region"/>
    <property type="match status" value="1"/>
</dbReference>
<feature type="transmembrane region" description="Helical" evidence="7">
    <location>
        <begin position="112"/>
        <end position="139"/>
    </location>
</feature>
<sequence length="519" mass="58433">MTFIKGQTRFIVLTAILTIFNALITLITPLLLRNIYTNHYQLNYQTLRLVVGCMIGSFLFQFILLIFRENFAINFNLETSKTLYRKMFEMTYDKLLTLEPTYLVNRLLEAVIVFYQFVTSSFVTILGNGLVVLISVIIFSTIDSVLGVLMILILPINYIGYKVINQKLQQKSAIMADNNARSLKEILTVFKNTDYLKQESDFTTIETIITPSLLNIYEKMADINKFARGTSLSIELLNSFFQNLLFLWLALAASQNANNLPNLIIASVLFPIYFNAVKSFSSVNLEFRNLKVAHEFINNEIIGNSEQSGQQSLQSVEEIKMENIHIEIAQQSLNLSVNQTFVPGDVVYVNGPSGAGKSTLMKALIKFRKSKGISFNGIPLENISNSSLRKRVSYLSQDNTLLPATVQDNILFGRLSVDVNWQKFSHSRLLSPLLTTKDLDSILYEGGANLSGGEKQRIVIARALVEPADVLILDEVTSNIDKQAADDILATILEATDTITFIISHDKSHRQFCTKEIIL</sequence>
<dbReference type="Gene3D" id="3.40.50.300">
    <property type="entry name" value="P-loop containing nucleotide triphosphate hydrolases"/>
    <property type="match status" value="1"/>
</dbReference>
<dbReference type="SMART" id="SM00382">
    <property type="entry name" value="AAA"/>
    <property type="match status" value="1"/>
</dbReference>
<dbReference type="Proteomes" id="UP000674938">
    <property type="component" value="Unassembled WGS sequence"/>
</dbReference>
<comment type="subcellular location">
    <subcellularLocation>
        <location evidence="1">Cell membrane</location>
        <topology evidence="1">Multi-pass membrane protein</topology>
    </subcellularLocation>
</comment>
<keyword evidence="5 7" id="KW-1133">Transmembrane helix</keyword>
<dbReference type="EMBL" id="JAEEGA010000008">
    <property type="protein sequence ID" value="MBP1041958.1"/>
    <property type="molecule type" value="Genomic_DNA"/>
</dbReference>
<feature type="transmembrane region" description="Helical" evidence="7">
    <location>
        <begin position="145"/>
        <end position="164"/>
    </location>
</feature>
<dbReference type="SUPFAM" id="SSF52540">
    <property type="entry name" value="P-loop containing nucleoside triphosphate hydrolases"/>
    <property type="match status" value="1"/>
</dbReference>
<dbReference type="InterPro" id="IPR003439">
    <property type="entry name" value="ABC_transporter-like_ATP-bd"/>
</dbReference>
<dbReference type="PROSITE" id="PS50893">
    <property type="entry name" value="ABC_TRANSPORTER_2"/>
    <property type="match status" value="1"/>
</dbReference>
<dbReference type="InterPro" id="IPR039421">
    <property type="entry name" value="Type_1_exporter"/>
</dbReference>
<protein>
    <submittedName>
        <fullName evidence="10">ABC transporter ATP-binding protein</fullName>
    </submittedName>
</protein>
<dbReference type="GO" id="GO:0005886">
    <property type="term" value="C:plasma membrane"/>
    <property type="evidence" value="ECO:0007669"/>
    <property type="project" value="UniProtKB-SubCell"/>
</dbReference>
<evidence type="ECO:0000256" key="6">
    <source>
        <dbReference type="ARBA" id="ARBA00023136"/>
    </source>
</evidence>
<evidence type="ECO:0000256" key="4">
    <source>
        <dbReference type="ARBA" id="ARBA00022840"/>
    </source>
</evidence>